<sequence>MEDLFGIGDSDDGMDDGCVKNTRGRTTMSELTKLRSEGKTVKLEYNIYGQAIGKGGKQFASKLGAISTFKLDYSAKKLTIKRASKMFKYWKTRLTSKYVEATIRLRPNELPPRIPKLYKDVITKVEWKKFVNSRLTPEWQQKRKKMQTYRKMNKCDRRMSRGGYVRAQEILQKETGKELSNIDRADLWSISRRNKKGELVGEVAEVQKNIRFYRTIFKQLQVEGKWAPEGPDDVLARALGTPEPRGCVQGVGQGVTPSFYWDTPKPTNRARQHKDHSLGMGMRDAFEEIIRRQQEQHQEEQRILEDRLCKQEQMLRAIMAQQSTSGSNIGMPSPPYVPNSPYMLDPPTRVSNPPYVPEPPSPPQPTTIVQSLLQQGPSCQLVVGNEANIVASGIVIDPGTAGTNYVTVMVIKVLKRMILVPILCPSLDILYVDQSVGTPIPWPRHLVIISEDVHQVDHDATSEGRLERPPISSTEPPPQEKQPPINRLTQWMQTPLEQIRNIVSQ</sequence>
<protein>
    <submittedName>
        <fullName evidence="2">Uncharacterized protein</fullName>
    </submittedName>
</protein>
<evidence type="ECO:0000313" key="2">
    <source>
        <dbReference type="EnsemblPlants" id="cds.evm.model.10.409"/>
    </source>
</evidence>
<dbReference type="EnsemblPlants" id="evm.model.10.409">
    <property type="protein sequence ID" value="cds.evm.model.10.409"/>
    <property type="gene ID" value="evm.TU.10.409"/>
</dbReference>
<dbReference type="AlphaFoldDB" id="A0A803QNP6"/>
<dbReference type="Proteomes" id="UP000596661">
    <property type="component" value="Unassembled WGS sequence"/>
</dbReference>
<keyword evidence="3" id="KW-1185">Reference proteome</keyword>
<dbReference type="EMBL" id="UZAU01000800">
    <property type="status" value="NOT_ANNOTATED_CDS"/>
    <property type="molecule type" value="Genomic_DNA"/>
</dbReference>
<feature type="region of interest" description="Disordered" evidence="1">
    <location>
        <begin position="458"/>
        <end position="486"/>
    </location>
</feature>
<dbReference type="OMA" id="KWAPEGP"/>
<proteinExistence type="predicted"/>
<accession>A0A803QNP6</accession>
<feature type="compositionally biased region" description="Basic and acidic residues" evidence="1">
    <location>
        <begin position="458"/>
        <end position="468"/>
    </location>
</feature>
<organism evidence="2 3">
    <name type="scientific">Cannabis sativa</name>
    <name type="common">Hemp</name>
    <name type="synonym">Marijuana</name>
    <dbReference type="NCBI Taxonomy" id="3483"/>
    <lineage>
        <taxon>Eukaryota</taxon>
        <taxon>Viridiplantae</taxon>
        <taxon>Streptophyta</taxon>
        <taxon>Embryophyta</taxon>
        <taxon>Tracheophyta</taxon>
        <taxon>Spermatophyta</taxon>
        <taxon>Magnoliopsida</taxon>
        <taxon>eudicotyledons</taxon>
        <taxon>Gunneridae</taxon>
        <taxon>Pentapetalae</taxon>
        <taxon>rosids</taxon>
        <taxon>fabids</taxon>
        <taxon>Rosales</taxon>
        <taxon>Cannabaceae</taxon>
        <taxon>Cannabis</taxon>
    </lineage>
</organism>
<evidence type="ECO:0000313" key="3">
    <source>
        <dbReference type="Proteomes" id="UP000596661"/>
    </source>
</evidence>
<evidence type="ECO:0000256" key="1">
    <source>
        <dbReference type="SAM" id="MobiDB-lite"/>
    </source>
</evidence>
<dbReference type="PANTHER" id="PTHR33018">
    <property type="entry name" value="OS10G0338966 PROTEIN-RELATED"/>
    <property type="match status" value="1"/>
</dbReference>
<dbReference type="Gramene" id="evm.model.10.409">
    <property type="protein sequence ID" value="cds.evm.model.10.409"/>
    <property type="gene ID" value="evm.TU.10.409"/>
</dbReference>
<name>A0A803QNP6_CANSA</name>
<reference evidence="2" key="1">
    <citation type="submission" date="2021-03" db="UniProtKB">
        <authorList>
            <consortium name="EnsemblPlants"/>
        </authorList>
    </citation>
    <scope>IDENTIFICATION</scope>
</reference>
<dbReference type="PANTHER" id="PTHR33018:SF34">
    <property type="entry name" value="OS02G0472350 PROTEIN"/>
    <property type="match status" value="1"/>
</dbReference>